<dbReference type="InterPro" id="IPR017540">
    <property type="entry name" value="Exosortase-1"/>
</dbReference>
<reference evidence="10 11" key="1">
    <citation type="submission" date="2023-06" db="EMBL/GenBank/DDBJ databases">
        <title>Draft genome sequence of Novosphingobium sp. strain IK01.</title>
        <authorList>
            <person name="Hatamoto M."/>
            <person name="Ikarashi T."/>
            <person name="Yamaguchi T."/>
        </authorList>
    </citation>
    <scope>NUCLEOTIDE SEQUENCE [LARGE SCALE GENOMIC DNA]</scope>
    <source>
        <strain evidence="10 11">IK01</strain>
    </source>
</reference>
<feature type="transmembrane region" description="Helical" evidence="8">
    <location>
        <begin position="155"/>
        <end position="174"/>
    </location>
</feature>
<keyword evidence="2" id="KW-1003">Cell membrane</keyword>
<evidence type="ECO:0000256" key="7">
    <source>
        <dbReference type="ARBA" id="ARBA00023136"/>
    </source>
</evidence>
<dbReference type="InterPro" id="IPR014263">
    <property type="entry name" value="Methanolan_biosynth_EpsI"/>
</dbReference>
<protein>
    <submittedName>
        <fullName evidence="10">Exosortase A</fullName>
    </submittedName>
</protein>
<evidence type="ECO:0000256" key="5">
    <source>
        <dbReference type="ARBA" id="ARBA00022801"/>
    </source>
</evidence>
<dbReference type="Proteomes" id="UP001187221">
    <property type="component" value="Unassembled WGS sequence"/>
</dbReference>
<dbReference type="NCBIfam" id="TIGR03109">
    <property type="entry name" value="exosort_XrtA"/>
    <property type="match status" value="1"/>
</dbReference>
<dbReference type="NCBIfam" id="TIGR02602">
    <property type="entry name" value="8TM_EpsH"/>
    <property type="match status" value="1"/>
</dbReference>
<feature type="domain" description="Methanolan biosynthesis EpsI" evidence="9">
    <location>
        <begin position="278"/>
        <end position="462"/>
    </location>
</feature>
<comment type="caution">
    <text evidence="10">The sequence shown here is derived from an EMBL/GenBank/DDBJ whole genome shotgun (WGS) entry which is preliminary data.</text>
</comment>
<keyword evidence="7 8" id="KW-0472">Membrane</keyword>
<gene>
    <name evidence="10" type="primary">xrtA</name>
    <name evidence="10" type="ORF">NUTIK01_11800</name>
</gene>
<evidence type="ECO:0000256" key="2">
    <source>
        <dbReference type="ARBA" id="ARBA00022475"/>
    </source>
</evidence>
<evidence type="ECO:0000256" key="3">
    <source>
        <dbReference type="ARBA" id="ARBA00022670"/>
    </source>
</evidence>
<dbReference type="NCBIfam" id="TIGR02914">
    <property type="entry name" value="EpsI_fam"/>
    <property type="match status" value="1"/>
</dbReference>
<keyword evidence="3" id="KW-0645">Protease</keyword>
<feature type="transmembrane region" description="Helical" evidence="8">
    <location>
        <begin position="271"/>
        <end position="290"/>
    </location>
</feature>
<comment type="subcellular location">
    <subcellularLocation>
        <location evidence="1">Cell membrane</location>
        <topology evidence="1">Multi-pass membrane protein</topology>
    </subcellularLocation>
</comment>
<dbReference type="InterPro" id="IPR019127">
    <property type="entry name" value="Exosortase"/>
</dbReference>
<keyword evidence="6 8" id="KW-1133">Transmembrane helix</keyword>
<feature type="transmembrane region" description="Helical" evidence="8">
    <location>
        <begin position="180"/>
        <end position="205"/>
    </location>
</feature>
<evidence type="ECO:0000256" key="6">
    <source>
        <dbReference type="ARBA" id="ARBA00022989"/>
    </source>
</evidence>
<feature type="transmembrane region" description="Helical" evidence="8">
    <location>
        <begin position="121"/>
        <end position="143"/>
    </location>
</feature>
<evidence type="ECO:0000313" key="11">
    <source>
        <dbReference type="Proteomes" id="UP001187221"/>
    </source>
</evidence>
<dbReference type="InterPro" id="IPR013426">
    <property type="entry name" value="EpsH-like"/>
</dbReference>
<keyword evidence="5" id="KW-0378">Hydrolase</keyword>
<organism evidence="10 11">
    <name type="scientific">Novosphingobium pituita</name>
    <dbReference type="NCBI Taxonomy" id="3056842"/>
    <lineage>
        <taxon>Bacteria</taxon>
        <taxon>Pseudomonadati</taxon>
        <taxon>Pseudomonadota</taxon>
        <taxon>Alphaproteobacteria</taxon>
        <taxon>Sphingomonadales</taxon>
        <taxon>Sphingomonadaceae</taxon>
        <taxon>Novosphingobium</taxon>
    </lineage>
</organism>
<sequence length="476" mass="50815">MAGQWWDSSTYNHILLVPAILVWLVSLRARAVLALPPQGWWPGLVLFAGAGFLWVLGDFAGVALVTQTAVVLMFQASLLALLGPRVGAGLLFPLAYMLFLVPFGDELIPALQTVTARIVMVLLHLAGIPATLDGVFITVPAGYFKVAEACSGVKFLIAMIAYGVLVCQVCFRSWPRRVAFMALSLVVPILANGVRAWGTIVIAGWRGIAFAAGFDHIFYGWIFFAVVMVLTMLAGWRFFDRPREECPIDAGAILADARLAGLARLRIDARVALGLVAAVALACIGWGAAANRLAAPLPARIDLPTVPGWHRVAEPPRWPWQPRHSGADHRLLGRYADGQGHVVDVSFALYAGQGEGREAGGFGEGALPPDSGWAWEMSAAPIAGGEAQMIQAPGPVHRLTVTWYRQGQGTAAWLGSSNARLKLWTMADRLLLRARPTATLIVSSDADDPAQGVAAFVAALGPLGPWIDAVSSGVKE</sequence>
<dbReference type="EMBL" id="BTFW01000001">
    <property type="protein sequence ID" value="GMM60403.1"/>
    <property type="molecule type" value="Genomic_DNA"/>
</dbReference>
<evidence type="ECO:0000256" key="4">
    <source>
        <dbReference type="ARBA" id="ARBA00022692"/>
    </source>
</evidence>
<keyword evidence="4 8" id="KW-0812">Transmembrane</keyword>
<dbReference type="Pfam" id="PF09721">
    <property type="entry name" value="Exosortase_EpsH"/>
    <property type="match status" value="1"/>
</dbReference>
<evidence type="ECO:0000313" key="10">
    <source>
        <dbReference type="EMBL" id="GMM60403.1"/>
    </source>
</evidence>
<feature type="transmembrane region" description="Helical" evidence="8">
    <location>
        <begin position="78"/>
        <end position="101"/>
    </location>
</feature>
<accession>A0ABQ6P580</accession>
<evidence type="ECO:0000259" key="9">
    <source>
        <dbReference type="Pfam" id="PF11984"/>
    </source>
</evidence>
<proteinExistence type="predicted"/>
<evidence type="ECO:0000256" key="8">
    <source>
        <dbReference type="SAM" id="Phobius"/>
    </source>
</evidence>
<dbReference type="Pfam" id="PF11984">
    <property type="entry name" value="DUF3485"/>
    <property type="match status" value="1"/>
</dbReference>
<name>A0ABQ6P580_9SPHN</name>
<dbReference type="InterPro" id="IPR026392">
    <property type="entry name" value="Exo/Archaeosortase_dom"/>
</dbReference>
<feature type="transmembrane region" description="Helical" evidence="8">
    <location>
        <begin position="44"/>
        <end position="66"/>
    </location>
</feature>
<dbReference type="NCBIfam" id="TIGR04178">
    <property type="entry name" value="exo_archaeo"/>
    <property type="match status" value="1"/>
</dbReference>
<keyword evidence="11" id="KW-1185">Reference proteome</keyword>
<feature type="transmembrane region" description="Helical" evidence="8">
    <location>
        <begin position="217"/>
        <end position="239"/>
    </location>
</feature>
<evidence type="ECO:0000256" key="1">
    <source>
        <dbReference type="ARBA" id="ARBA00004651"/>
    </source>
</evidence>